<accession>A0A6A3NMA5</accession>
<reference evidence="3 4" key="1">
    <citation type="submission" date="2018-09" db="EMBL/GenBank/DDBJ databases">
        <title>Genomic investigation of the strawberry pathogen Phytophthora fragariae indicates pathogenicity is determined by transcriptional variation in three key races.</title>
        <authorList>
            <person name="Adams T.M."/>
            <person name="Armitage A.D."/>
            <person name="Sobczyk M.K."/>
            <person name="Bates H.J."/>
            <person name="Dunwell J.M."/>
            <person name="Nellist C.F."/>
            <person name="Harrison R.J."/>
        </authorList>
    </citation>
    <scope>NUCLEOTIDE SEQUENCE [LARGE SCALE GENOMIC DNA]</scope>
    <source>
        <strain evidence="1 3">SCRP249</strain>
        <strain evidence="2 4">SCRP324</strain>
    </source>
</reference>
<organism evidence="2 4">
    <name type="scientific">Phytophthora rubi</name>
    <dbReference type="NCBI Taxonomy" id="129364"/>
    <lineage>
        <taxon>Eukaryota</taxon>
        <taxon>Sar</taxon>
        <taxon>Stramenopiles</taxon>
        <taxon>Oomycota</taxon>
        <taxon>Peronosporomycetes</taxon>
        <taxon>Peronosporales</taxon>
        <taxon>Peronosporaceae</taxon>
        <taxon>Phytophthora</taxon>
    </lineage>
</organism>
<sequence length="81" mass="8465">MIARNTSVLRICIGAHACLALDPSSGRCKHARVSGGGSTGSATCGLAPCTWSLSWTPLSHVVELDRSCTPAADPTRSRLDR</sequence>
<evidence type="ECO:0000313" key="3">
    <source>
        <dbReference type="Proteomes" id="UP000429607"/>
    </source>
</evidence>
<evidence type="ECO:0000313" key="1">
    <source>
        <dbReference type="EMBL" id="KAE9015408.1"/>
    </source>
</evidence>
<evidence type="ECO:0000313" key="4">
    <source>
        <dbReference type="Proteomes" id="UP000435112"/>
    </source>
</evidence>
<dbReference type="EMBL" id="QXFU01000139">
    <property type="protein sequence ID" value="KAE9042761.1"/>
    <property type="molecule type" value="Genomic_DNA"/>
</dbReference>
<evidence type="ECO:0000313" key="2">
    <source>
        <dbReference type="EMBL" id="KAE9042761.1"/>
    </source>
</evidence>
<proteinExistence type="predicted"/>
<gene>
    <name evidence="1" type="ORF">PR001_g14914</name>
    <name evidence="2" type="ORF">PR002_g3724</name>
</gene>
<dbReference type="Proteomes" id="UP000435112">
    <property type="component" value="Unassembled WGS sequence"/>
</dbReference>
<dbReference type="Proteomes" id="UP000429607">
    <property type="component" value="Unassembled WGS sequence"/>
</dbReference>
<dbReference type="EMBL" id="QXFV01001094">
    <property type="protein sequence ID" value="KAE9015408.1"/>
    <property type="molecule type" value="Genomic_DNA"/>
</dbReference>
<dbReference type="AlphaFoldDB" id="A0A6A3NMA5"/>
<comment type="caution">
    <text evidence="2">The sequence shown here is derived from an EMBL/GenBank/DDBJ whole genome shotgun (WGS) entry which is preliminary data.</text>
</comment>
<protein>
    <submittedName>
        <fullName evidence="2">Uncharacterized protein</fullName>
    </submittedName>
</protein>
<name>A0A6A3NMA5_9STRA</name>